<dbReference type="EMBL" id="FOIW01000001">
    <property type="protein sequence ID" value="SEV89723.1"/>
    <property type="molecule type" value="Genomic_DNA"/>
</dbReference>
<dbReference type="RefSeq" id="WP_074631210.1">
    <property type="nucleotide sequence ID" value="NZ_CP015105.1"/>
</dbReference>
<evidence type="ECO:0000313" key="2">
    <source>
        <dbReference type="EMBL" id="SEV89723.1"/>
    </source>
</evidence>
<keyword evidence="4" id="KW-1185">Reference proteome</keyword>
<dbReference type="AlphaFoldDB" id="A0A1I0MMW0"/>
<accession>A0A1I0MMW0</accession>
<dbReference type="EMBL" id="CP015105">
    <property type="protein sequence ID" value="ASJ12501.1"/>
    <property type="molecule type" value="Genomic_DNA"/>
</dbReference>
<evidence type="ECO:0000313" key="4">
    <source>
        <dbReference type="Proteomes" id="UP000250136"/>
    </source>
</evidence>
<dbReference type="GeneID" id="33333992"/>
<sequence>MASAAHTNHVESRFHNILKEIGEEVGEIRGLSDIRPLEDVTYQEVSMGIKVPRFKDFIQKHREKVIEEMTDAIYTAYKTRGRIIDKEKIRKAVENAIEISDKLAHNIFDNRADPYWIAVNHYKNLYDQPPPGQLTGIFDGLLRVPREEVLETIGDRIIELKKVFPNVVKPEEVYGDLWYEFLKKKGIDPKTLEPIGKKPKFPEEKKTATFTELLAIAKALKYAGFSSEAIKRAERDLLNRLDGLLENPEENAIEIAYTVKLLRLVQRKEIKKIAEFAK</sequence>
<dbReference type="Proteomes" id="UP000182125">
    <property type="component" value="Unassembled WGS sequence"/>
</dbReference>
<reference evidence="2 3" key="2">
    <citation type="submission" date="2016-10" db="EMBL/GenBank/DDBJ databases">
        <authorList>
            <person name="de Groot N.N."/>
        </authorList>
    </citation>
    <scope>NUCLEOTIDE SEQUENCE [LARGE SCALE GENOMIC DNA]</scope>
    <source>
        <strain evidence="2 3">OGL-20</strain>
    </source>
</reference>
<reference evidence="1 4" key="1">
    <citation type="submission" date="2016-04" db="EMBL/GenBank/DDBJ databases">
        <title>Complete genome sequence of Thermococcus thioreducens type strain OGL-20P.</title>
        <authorList>
            <person name="Oger P.M."/>
        </authorList>
    </citation>
    <scope>NUCLEOTIDE SEQUENCE [LARGE SCALE GENOMIC DNA]</scope>
    <source>
        <strain evidence="1 4">OGL-20P</strain>
    </source>
</reference>
<evidence type="ECO:0000313" key="3">
    <source>
        <dbReference type="Proteomes" id="UP000182125"/>
    </source>
</evidence>
<name>A0A1I0MMW0_9EURY</name>
<proteinExistence type="predicted"/>
<evidence type="ECO:0000313" key="1">
    <source>
        <dbReference type="EMBL" id="ASJ12501.1"/>
    </source>
</evidence>
<protein>
    <submittedName>
        <fullName evidence="2">Uncharacterized protein</fullName>
    </submittedName>
</protein>
<dbReference type="OrthoDB" id="101815at2157"/>
<dbReference type="KEGG" id="ttd:A3L14_06170"/>
<dbReference type="Proteomes" id="UP000250136">
    <property type="component" value="Chromosome"/>
</dbReference>
<gene>
    <name evidence="1" type="ORF">A3L14_06170</name>
    <name evidence="2" type="ORF">SAMN05216170_0721</name>
</gene>
<organism evidence="2 3">
    <name type="scientific">Thermococcus thioreducens</name>
    <dbReference type="NCBI Taxonomy" id="277988"/>
    <lineage>
        <taxon>Archaea</taxon>
        <taxon>Methanobacteriati</taxon>
        <taxon>Methanobacteriota</taxon>
        <taxon>Thermococci</taxon>
        <taxon>Thermococcales</taxon>
        <taxon>Thermococcaceae</taxon>
        <taxon>Thermococcus</taxon>
    </lineage>
</organism>